<protein>
    <submittedName>
        <fullName evidence="1">RNase H domain-containing protein</fullName>
    </submittedName>
</protein>
<gene>
    <name evidence="1" type="primary">AVEN_134632_1</name>
    <name evidence="1" type="ORF">TNCV_1088981</name>
</gene>
<organism evidence="1 2">
    <name type="scientific">Trichonephila clavipes</name>
    <name type="common">Golden silk orbweaver</name>
    <name type="synonym">Nephila clavipes</name>
    <dbReference type="NCBI Taxonomy" id="2585209"/>
    <lineage>
        <taxon>Eukaryota</taxon>
        <taxon>Metazoa</taxon>
        <taxon>Ecdysozoa</taxon>
        <taxon>Arthropoda</taxon>
        <taxon>Chelicerata</taxon>
        <taxon>Arachnida</taxon>
        <taxon>Araneae</taxon>
        <taxon>Araneomorphae</taxon>
        <taxon>Entelegynae</taxon>
        <taxon>Araneoidea</taxon>
        <taxon>Nephilidae</taxon>
        <taxon>Trichonephila</taxon>
    </lineage>
</organism>
<comment type="caution">
    <text evidence="1">The sequence shown here is derived from an EMBL/GenBank/DDBJ whole genome shotgun (WGS) entry which is preliminary data.</text>
</comment>
<keyword evidence="2" id="KW-1185">Reference proteome</keyword>
<dbReference type="AlphaFoldDB" id="A0A8X6VFX1"/>
<dbReference type="Proteomes" id="UP000887159">
    <property type="component" value="Unassembled WGS sequence"/>
</dbReference>
<name>A0A8X6VFX1_TRICX</name>
<sequence>MSNGRSQFKRNSVIFKKIATIYFQWIPSHVNIAGNEFANSLTRAGAGETTTPAAPLTYLELFSKYKAKNKAIWMIPPVHPWSPGGSLVRGSSRRDQTAPTHFLSGHLMSLTFVDDIKHFEICTKCSSAPLVTFYLVWSLPGVQDPQLLLDFFRVNGVMDLI</sequence>
<accession>A0A8X6VFX1</accession>
<dbReference type="EMBL" id="BMAU01021343">
    <property type="protein sequence ID" value="GFY17122.1"/>
    <property type="molecule type" value="Genomic_DNA"/>
</dbReference>
<evidence type="ECO:0000313" key="2">
    <source>
        <dbReference type="Proteomes" id="UP000887159"/>
    </source>
</evidence>
<reference evidence="1" key="1">
    <citation type="submission" date="2020-08" db="EMBL/GenBank/DDBJ databases">
        <title>Multicomponent nature underlies the extraordinary mechanical properties of spider dragline silk.</title>
        <authorList>
            <person name="Kono N."/>
            <person name="Nakamura H."/>
            <person name="Mori M."/>
            <person name="Yoshida Y."/>
            <person name="Ohtoshi R."/>
            <person name="Malay A.D."/>
            <person name="Moran D.A.P."/>
            <person name="Tomita M."/>
            <person name="Numata K."/>
            <person name="Arakawa K."/>
        </authorList>
    </citation>
    <scope>NUCLEOTIDE SEQUENCE</scope>
</reference>
<proteinExistence type="predicted"/>
<evidence type="ECO:0000313" key="1">
    <source>
        <dbReference type="EMBL" id="GFY17122.1"/>
    </source>
</evidence>